<reference evidence="4 5" key="1">
    <citation type="submission" date="2015-09" db="EMBL/GenBank/DDBJ databases">
        <authorList>
            <person name="Jackson K.R."/>
            <person name="Lunt B.L."/>
            <person name="Fisher J.N.B."/>
            <person name="Gardner A.V."/>
            <person name="Bailey M.E."/>
            <person name="Deus L.M."/>
            <person name="Earl A.S."/>
            <person name="Gibby P.D."/>
            <person name="Hartmann K.A."/>
            <person name="Liu J.E."/>
            <person name="Manci A.M."/>
            <person name="Nielsen D.A."/>
            <person name="Solomon M.B."/>
            <person name="Breakwell D.P."/>
            <person name="Burnett S.H."/>
            <person name="Grose J.H."/>
        </authorList>
    </citation>
    <scope>NUCLEOTIDE SEQUENCE [LARGE SCALE GENOMIC DNA]</scope>
    <source>
        <strain evidence="4 5">16</strain>
    </source>
</reference>
<evidence type="ECO:0000313" key="5">
    <source>
        <dbReference type="Proteomes" id="UP000048984"/>
    </source>
</evidence>
<name>A0A0P6VSA5_9HYPH</name>
<dbReference type="Gene3D" id="3.90.1300.10">
    <property type="entry name" value="Amidase signature (AS) domain"/>
    <property type="match status" value="1"/>
</dbReference>
<sequence length="467" mass="48753">MSDPTFLTIAEAAKLIKARKLSPVELAQACIAKTKRLDNVLCAYVELTEDIALAAARTAEAEIAAGGWKGPLHGIPIGLKDIYDTAGTRTTGHSRLLATRVPDEDATTVTKLRQAGSVITGKLGTFEFAIGGPSFDILTPPARNPWNPDHTTGGSSSGSGAAVAAGLVLGAMGTDTGGSIRGPSALCGLAGIKPTYGLLSRKGILPLSQSLDHAGPMCWTSEDCALMMQALAGHDPGDPASARVPIPDYAAEIGKPVQGLRIGVIRHFHETDNPATPEVLAALEEAIRVLGGLGCEVVDVTLPPLADFAAVGVTIMASEAFAIHEKTLQASPELYGEFGRDRITMGAFFTAADYVAAGYKRRELAAKVAEVMKTVDVLMTVGSPFPAQPIDAVPKYLFFRTPSLTMPFNVTGLPALCVAMGFSSTGLPLSMQLVGKAFAEPVLFGLGDAYEKATPWKSRRPAMALAA</sequence>
<dbReference type="AlphaFoldDB" id="A0A0P6VSA5"/>
<organism evidence="4 5">
    <name type="scientific">Prosthecodimorpha hirschii</name>
    <dbReference type="NCBI Taxonomy" id="665126"/>
    <lineage>
        <taxon>Bacteria</taxon>
        <taxon>Pseudomonadati</taxon>
        <taxon>Pseudomonadota</taxon>
        <taxon>Alphaproteobacteria</taxon>
        <taxon>Hyphomicrobiales</taxon>
        <taxon>Ancalomicrobiaceae</taxon>
        <taxon>Prosthecodimorpha</taxon>
    </lineage>
</organism>
<reference evidence="4 5" key="2">
    <citation type="submission" date="2015-10" db="EMBL/GenBank/DDBJ databases">
        <title>Draft Genome Sequence of Prosthecomicrobium hirschii ATCC 27832.</title>
        <authorList>
            <person name="Daniel J."/>
            <person name="Givan S.A."/>
            <person name="Brun Y.V."/>
            <person name="Brown P.J."/>
        </authorList>
    </citation>
    <scope>NUCLEOTIDE SEQUENCE [LARGE SCALE GENOMIC DNA]</scope>
    <source>
        <strain evidence="4 5">16</strain>
    </source>
</reference>
<gene>
    <name evidence="4" type="ORF">ABB55_16065</name>
</gene>
<dbReference type="RefSeq" id="WP_054359704.1">
    <property type="nucleotide sequence ID" value="NZ_LJYW01000001.1"/>
</dbReference>
<protein>
    <recommendedName>
        <fullName evidence="2">Indoleacetamide hydrolase</fullName>
    </recommendedName>
</protein>
<dbReference type="GO" id="GO:0003824">
    <property type="term" value="F:catalytic activity"/>
    <property type="evidence" value="ECO:0007669"/>
    <property type="project" value="InterPro"/>
</dbReference>
<evidence type="ECO:0000256" key="2">
    <source>
        <dbReference type="ARBA" id="ARBA00021874"/>
    </source>
</evidence>
<evidence type="ECO:0000256" key="1">
    <source>
        <dbReference type="ARBA" id="ARBA00003871"/>
    </source>
</evidence>
<accession>A0A0P6VSA5</accession>
<proteinExistence type="predicted"/>
<dbReference type="InterPro" id="IPR036928">
    <property type="entry name" value="AS_sf"/>
</dbReference>
<dbReference type="InterPro" id="IPR023631">
    <property type="entry name" value="Amidase_dom"/>
</dbReference>
<comment type="caution">
    <text evidence="4">The sequence shown here is derived from an EMBL/GenBank/DDBJ whole genome shotgun (WGS) entry which is preliminary data.</text>
</comment>
<dbReference type="Proteomes" id="UP000048984">
    <property type="component" value="Unassembled WGS sequence"/>
</dbReference>
<feature type="domain" description="Amidase" evidence="3">
    <location>
        <begin position="25"/>
        <end position="441"/>
    </location>
</feature>
<dbReference type="PANTHER" id="PTHR11895:SF176">
    <property type="entry name" value="AMIDASE AMID-RELATED"/>
    <property type="match status" value="1"/>
</dbReference>
<comment type="function">
    <text evidence="1">Hydrolyzes indole-3-acetamide (IAM) into indole-3-acetic acid (IAA).</text>
</comment>
<dbReference type="InterPro" id="IPR000120">
    <property type="entry name" value="Amidase"/>
</dbReference>
<evidence type="ECO:0000259" key="3">
    <source>
        <dbReference type="Pfam" id="PF01425"/>
    </source>
</evidence>
<keyword evidence="5" id="KW-1185">Reference proteome</keyword>
<dbReference type="Pfam" id="PF01425">
    <property type="entry name" value="Amidase"/>
    <property type="match status" value="1"/>
</dbReference>
<dbReference type="PANTHER" id="PTHR11895">
    <property type="entry name" value="TRANSAMIDASE"/>
    <property type="match status" value="1"/>
</dbReference>
<dbReference type="EMBL" id="LJYW01000001">
    <property type="protein sequence ID" value="KPL53540.1"/>
    <property type="molecule type" value="Genomic_DNA"/>
</dbReference>
<dbReference type="SUPFAM" id="SSF75304">
    <property type="entry name" value="Amidase signature (AS) enzymes"/>
    <property type="match status" value="1"/>
</dbReference>
<evidence type="ECO:0000313" key="4">
    <source>
        <dbReference type="EMBL" id="KPL53540.1"/>
    </source>
</evidence>
<dbReference type="InterPro" id="IPR020556">
    <property type="entry name" value="Amidase_CS"/>
</dbReference>
<dbReference type="STRING" id="665126.ABB55_16065"/>
<dbReference type="PROSITE" id="PS00571">
    <property type="entry name" value="AMIDASES"/>
    <property type="match status" value="1"/>
</dbReference>